<comment type="caution">
    <text evidence="1">The sequence shown here is derived from an EMBL/GenBank/DDBJ whole genome shotgun (WGS) entry which is preliminary data.</text>
</comment>
<evidence type="ECO:0000313" key="2">
    <source>
        <dbReference type="Proteomes" id="UP001219525"/>
    </source>
</evidence>
<keyword evidence="2" id="KW-1185">Reference proteome</keyword>
<accession>A0AAD6VKP4</accession>
<reference evidence="1" key="1">
    <citation type="submission" date="2023-03" db="EMBL/GenBank/DDBJ databases">
        <title>Massive genome expansion in bonnet fungi (Mycena s.s.) driven by repeated elements and novel gene families across ecological guilds.</title>
        <authorList>
            <consortium name="Lawrence Berkeley National Laboratory"/>
            <person name="Harder C.B."/>
            <person name="Miyauchi S."/>
            <person name="Viragh M."/>
            <person name="Kuo A."/>
            <person name="Thoen E."/>
            <person name="Andreopoulos B."/>
            <person name="Lu D."/>
            <person name="Skrede I."/>
            <person name="Drula E."/>
            <person name="Henrissat B."/>
            <person name="Morin E."/>
            <person name="Kohler A."/>
            <person name="Barry K."/>
            <person name="LaButti K."/>
            <person name="Morin E."/>
            <person name="Salamov A."/>
            <person name="Lipzen A."/>
            <person name="Mereny Z."/>
            <person name="Hegedus B."/>
            <person name="Baldrian P."/>
            <person name="Stursova M."/>
            <person name="Weitz H."/>
            <person name="Taylor A."/>
            <person name="Grigoriev I.V."/>
            <person name="Nagy L.G."/>
            <person name="Martin F."/>
            <person name="Kauserud H."/>
        </authorList>
    </citation>
    <scope>NUCLEOTIDE SEQUENCE</scope>
    <source>
        <strain evidence="1">9144</strain>
    </source>
</reference>
<proteinExistence type="predicted"/>
<organism evidence="1 2">
    <name type="scientific">Mycena pura</name>
    <dbReference type="NCBI Taxonomy" id="153505"/>
    <lineage>
        <taxon>Eukaryota</taxon>
        <taxon>Fungi</taxon>
        <taxon>Dikarya</taxon>
        <taxon>Basidiomycota</taxon>
        <taxon>Agaricomycotina</taxon>
        <taxon>Agaricomycetes</taxon>
        <taxon>Agaricomycetidae</taxon>
        <taxon>Agaricales</taxon>
        <taxon>Marasmiineae</taxon>
        <taxon>Mycenaceae</taxon>
        <taxon>Mycena</taxon>
    </lineage>
</organism>
<evidence type="ECO:0000313" key="1">
    <source>
        <dbReference type="EMBL" id="KAJ7214951.1"/>
    </source>
</evidence>
<name>A0AAD6VKP4_9AGAR</name>
<dbReference type="Proteomes" id="UP001219525">
    <property type="component" value="Unassembled WGS sequence"/>
</dbReference>
<protein>
    <submittedName>
        <fullName evidence="1">Uncharacterized protein</fullName>
    </submittedName>
</protein>
<sequence length="275" mass="31267">MSVSFLLSSFNTSFMSATFWCPFLPMESLRTDSMVYRAMGCMRAGCGFERHKRWKKKRRNQKRGLDRAVPKRRSLAAIKKFMRWQNKSRVSRFSETALQIDTLNFKKREAMLTPVSGRENRIDHLWPFGAGCGAQTARTPQGDQPGPYTKYTLSNTSPLKFVGKFFRKGTKSRQRGHICRSFAYLILVQSPPSATSSVTSGKSARTGPVHAVPAANVRHSVKLFYNSSFCAPVSHILHMESLYHNDQYRYRPQANQCELGPVPLASRNRCIQGRC</sequence>
<gene>
    <name evidence="1" type="ORF">GGX14DRAFT_609862</name>
</gene>
<dbReference type="AlphaFoldDB" id="A0AAD6VKP4"/>
<dbReference type="EMBL" id="JARJCW010000018">
    <property type="protein sequence ID" value="KAJ7214951.1"/>
    <property type="molecule type" value="Genomic_DNA"/>
</dbReference>